<dbReference type="CDD" id="cd19531">
    <property type="entry name" value="LCL_NRPS-like"/>
    <property type="match status" value="3"/>
</dbReference>
<evidence type="ECO:0000256" key="2">
    <source>
        <dbReference type="ARBA" id="ARBA00006432"/>
    </source>
</evidence>
<evidence type="ECO:0000256" key="1">
    <source>
        <dbReference type="ARBA" id="ARBA00001957"/>
    </source>
</evidence>
<dbReference type="GO" id="GO:0003824">
    <property type="term" value="F:catalytic activity"/>
    <property type="evidence" value="ECO:0007669"/>
    <property type="project" value="UniProtKB-KW"/>
</dbReference>
<feature type="domain" description="Carrier" evidence="9">
    <location>
        <begin position="2875"/>
        <end position="2950"/>
    </location>
</feature>
<name>A0A2Z4MIU0_BREBE</name>
<evidence type="ECO:0000313" key="11">
    <source>
        <dbReference type="Proteomes" id="UP000036061"/>
    </source>
</evidence>
<dbReference type="PROSITE" id="PS00455">
    <property type="entry name" value="AMP_BINDING"/>
    <property type="match status" value="3"/>
</dbReference>
<dbReference type="InterPro" id="IPR000873">
    <property type="entry name" value="AMP-dep_synth/lig_dom"/>
</dbReference>
<dbReference type="PROSITE" id="PS50075">
    <property type="entry name" value="CARRIER"/>
    <property type="match status" value="3"/>
</dbReference>
<dbReference type="FunFam" id="3.30.300.30:FF:000010">
    <property type="entry name" value="Enterobactin synthetase component F"/>
    <property type="match status" value="3"/>
</dbReference>
<dbReference type="PROSITE" id="PS00012">
    <property type="entry name" value="PHOSPHOPANTETHEINE"/>
    <property type="match status" value="2"/>
</dbReference>
<dbReference type="Pfam" id="PF00501">
    <property type="entry name" value="AMP-binding"/>
    <property type="match status" value="3"/>
</dbReference>
<dbReference type="SMART" id="SM00823">
    <property type="entry name" value="PKS_PP"/>
    <property type="match status" value="2"/>
</dbReference>
<feature type="domain" description="Carrier" evidence="9">
    <location>
        <begin position="1833"/>
        <end position="1908"/>
    </location>
</feature>
<dbReference type="PANTHER" id="PTHR45527:SF1">
    <property type="entry name" value="FATTY ACID SYNTHASE"/>
    <property type="match status" value="1"/>
</dbReference>
<dbReference type="Pfam" id="PF00668">
    <property type="entry name" value="Condensation"/>
    <property type="match status" value="4"/>
</dbReference>
<dbReference type="GO" id="GO:0017000">
    <property type="term" value="P:antibiotic biosynthetic process"/>
    <property type="evidence" value="ECO:0007669"/>
    <property type="project" value="UniProtKB-KW"/>
</dbReference>
<dbReference type="InterPro" id="IPR020806">
    <property type="entry name" value="PKS_PP-bd"/>
</dbReference>
<protein>
    <submittedName>
        <fullName evidence="10">Non-ribosomal peptide synthetase</fullName>
    </submittedName>
</protein>
<feature type="coiled-coil region" evidence="8">
    <location>
        <begin position="2313"/>
        <end position="2347"/>
    </location>
</feature>
<dbReference type="Gene3D" id="3.40.50.980">
    <property type="match status" value="6"/>
</dbReference>
<organism evidence="10 11">
    <name type="scientific">Brevibacillus brevis</name>
    <name type="common">Bacillus brevis</name>
    <dbReference type="NCBI Taxonomy" id="1393"/>
    <lineage>
        <taxon>Bacteria</taxon>
        <taxon>Bacillati</taxon>
        <taxon>Bacillota</taxon>
        <taxon>Bacilli</taxon>
        <taxon>Bacillales</taxon>
        <taxon>Paenibacillaceae</taxon>
        <taxon>Brevibacillus</taxon>
    </lineage>
</organism>
<dbReference type="Gene3D" id="3.30.559.30">
    <property type="entry name" value="Nonribosomal peptide synthetase, condensation domain"/>
    <property type="match status" value="4"/>
</dbReference>
<evidence type="ECO:0000256" key="5">
    <source>
        <dbReference type="ARBA" id="ARBA00022737"/>
    </source>
</evidence>
<keyword evidence="6" id="KW-0045">Antibiotic biosynthesis</keyword>
<dbReference type="EMBL" id="CP030117">
    <property type="protein sequence ID" value="AWX56400.1"/>
    <property type="molecule type" value="Genomic_DNA"/>
</dbReference>
<reference evidence="10 11" key="1">
    <citation type="journal article" date="2015" name="Genome Announc.">
        <title>Draft Genome Sequence of Brevibacillus brevis DZQ7, a Plant Growth-Promoting Rhizobacterium with Broad-Spectrum Antimicrobial Activity.</title>
        <authorList>
            <person name="Hou Q."/>
            <person name="Wang C."/>
            <person name="Hou X."/>
            <person name="Xia Z."/>
            <person name="Ye J."/>
            <person name="Liu K."/>
            <person name="Liu H."/>
            <person name="Wang J."/>
            <person name="Guo H."/>
            <person name="Yu X."/>
            <person name="Yang Y."/>
            <person name="Du B."/>
            <person name="Ding Y."/>
        </authorList>
    </citation>
    <scope>NUCLEOTIDE SEQUENCE [LARGE SCALE GENOMIC DNA]</scope>
    <source>
        <strain evidence="10 11">DZQ7</strain>
    </source>
</reference>
<dbReference type="FunFam" id="3.40.50.12780:FF:000012">
    <property type="entry name" value="Non-ribosomal peptide synthetase"/>
    <property type="match status" value="3"/>
</dbReference>
<keyword evidence="5" id="KW-0677">Repeat</keyword>
<dbReference type="Gene3D" id="3.30.300.30">
    <property type="match status" value="3"/>
</dbReference>
<dbReference type="Pfam" id="PF00550">
    <property type="entry name" value="PP-binding"/>
    <property type="match status" value="2"/>
</dbReference>
<dbReference type="CDD" id="cd05930">
    <property type="entry name" value="A_NRPS"/>
    <property type="match status" value="3"/>
</dbReference>
<dbReference type="InterPro" id="IPR045851">
    <property type="entry name" value="AMP-bd_C_sf"/>
</dbReference>
<dbReference type="InterPro" id="IPR025110">
    <property type="entry name" value="AMP-bd_C"/>
</dbReference>
<dbReference type="Proteomes" id="UP000036061">
    <property type="component" value="Chromosome"/>
</dbReference>
<dbReference type="NCBIfam" id="TIGR01733">
    <property type="entry name" value="AA-adenyl-dom"/>
    <property type="match status" value="3"/>
</dbReference>
<dbReference type="InterPro" id="IPR010071">
    <property type="entry name" value="AA_adenyl_dom"/>
</dbReference>
<evidence type="ECO:0000256" key="8">
    <source>
        <dbReference type="SAM" id="Coils"/>
    </source>
</evidence>
<dbReference type="InterPro" id="IPR023213">
    <property type="entry name" value="CAT-like_dom_sf"/>
</dbReference>
<sequence length="3395" mass="388154">MSKESNSMIQKLAGTANRNGQLPGDVEQRLYDWQVDDYWRHILANREQTLNMPLDCVRPAVKSMEKGYVAQKTSLELKRKLELIEEKEAVSMEIMLLAAFILLLSKYSGQDQIFVGWMSDSFQQSGGQAPCTSVIAGHVDQEITWREYVAIIEQVCLQALAPKRFSYEELVKTLDLDQDPSRNPLFDVLFKKKKNEEIEWKKYDFSLEIEAEKEGIFVKVQYDTNLFFKSTMERLLCHYFNLLEELVRDADQCLADMDMLSADEREHLVHGLNQTTTEYPFDQSIAHMLEKQIEQRPEEIAVVFGEQRLTYRQLHASSNRIAHALHHRGIGEGDVVVVMAERSLEFITGLLGVLKARAAYTPVDPGYPAERLRYLLRNSSAKLLLVQRTFQDRITDTDADVVAVEDLLAAEFPSENLLLPYDPEQLMYVLYTSGSTGNPKGAMIRSHAFVNLLHWYTQEFTFTENDRVLLIASASFDLAQKNLYAPLITGGRLILFEPGLYDYEQMSATIEREDITVINCTPSAFYPLLEENADDDYKKLKSLRWIFLGGEPIHMTKLGPWLRSENCQAEIVNTYGPTECTDIASYYRMRSEDWQGEAELPIGKPIDNVRLYVVDKEMKIVPEGMEGELCIGGVGVGLGYYNAPELTQERFVQSDELPERVVYRTGDVVKRLPDGNIAFIGRVDHQVKIRGFRIEIEEIEKKLLDHPHVKEAVITAVQDADGDTSLRAYVVPMVSLTIDQIRDYLQMELPAYMVPQFFILLESLPLTPNGKIDRKALPLPPEKMRPTEEPDLNDEIAQQLVALWQEVLGIRKIGIRDSFFRLGGHSLKAIALLSRIKKTFGVSIPIQTLFRSPTVQQLAEVIRRSPKTNVVSIPTAESQEYHRLSSEQERLYVLEQFEDVGTAYNVPWAAHVYGPLDADRCHEAFTSLSRRHESLRTCFEMIGDTVFQKVLKEVKGFFTYEEVIGGVPDQLIRQFVRPFDLSVGPLFRVKVIRLGANEHLFLLDMHHIIADGISIQILLKEFSALYEGKALNPLPMQYKDYANWQNKRRETLQEQEQYWLDLLQGELPVLNLPLDHPRPPLQSFEGDKVSARLDAPLVKKLRQVAEETGTTLYMVLLASYQVLLHKYTGQTDIIVGSPIGGRQQAEFENIVGMFVNTLALRNFPHPAKSFRAFLTEVRECCLKAYEHQEWPFEKLVEKLQFSRDLSRNPLFDTMFVLQNMKSYLPSMEGVKMVTHPINAHISQFDLMLEAIERGNDTIHLNLEFCVKLFAKNTMERLLRHYLNLLEQLVHNVDQRVEEMDMLSADERERLVYGLNQTTTEYPYELSIAHMLEKQVEQRPEEIAVVFGEQRLTYGQLHASSNRIAHALHHRGIGEGDVVVVMAERSLELITGLLGVLKAGAAYTPVDPGYPAERLRYLLRNSSAKLLLVQRTFRDRITDTDADVVAVEDLLAAELTSENLPLPYHPERLMYVLYTSGSTGNPKGAMIRSHAFVNLLHWYTQEFTFTENERVLLIASASFDLAQKNLYAPLITGGRLILFEPGLYDYEQMSSTIEREGITVINCTPSAFYPLLEENADDGYQKLKSLRWVFLGGEPIHMTHLGPWLRSPHCQAEIVNTYGPTECTDIASYYRMRNENWQGEVELPIGKPINNTRLYVVDKEMKIVPEGMEGELCIGGVGVGLGYYNAPELTEERFVQSNELPERVMYKTGDIVKRLPDGNIMFIGRVDHQVKIRGFRIEIEEIEKKLLDHHQVKEAVVTAVQDASGDTTLRAYVVPITNLTTDQICNYLQMELPAYMVPQLVMILEALPLTPNGKIDRKALPLPTQQIERTEENDPNGETEQRLATLWEDVLGISKVSLQDSFFRLGGHSLKAIALLSRIKKTFGVSIPIQTLFRSPTVQQLAEVIRQTPKTSIVSIPTAGGQEYHRLSSEQERLYVLEQFEDVGTAYNVPWAAHVYGPLDADRCHEAFTSLSRRHESLRTCFEMIGDTVFQKVLKEVKGFFTYEEVIGGVPDHLIRQFVRPFDLSVGPLFRVKVIRLGANEHLFLLDMHHIIADGISIQILLKEFSALYEGEVLESLPMQYKDYACWQNKRRETLQEQEQYWLDLLQGELPVLNLPLDHPRPPLQNFEGDKVSIHVDASLAKKLGQVAEETGSTLYMVLLAAYQVLLHKYTGQSDIIVGSPVGGRQQPEFENIVGMFVNTLALRNFPHPAKSFRAFLTEVRECCLKAYEHQEWPFDKLVEKLEFSRDLSRNPLFDTMFVLQNMESYLPSMEGVRMVTHPINAHVSQFDLMLEAIEREDGGIQLNLEYCVKLFAKNKMERLLHHYLNLLEQLVRNVDQLLEDMDMLSADERERLVYGLNQTTTEYPYELSIAYMLENQVEQRPEEIAVVFGEQRLTYRQLHASSNRIAHALHHRGIGEGDVVVVMAERSLELITGLLGVLKAGAAYTPVDPGYPAERLRYLLRNSSAKLLLVQRAFQDRIADTDADMVAMEDLLIAEFPSENMLLPYDPERLMYVLYTSGSTGNPKGAMIRSHAFVNLLHWYTREFRFTENERVLLIASASFDLAQKNLYAPLITGGRLILFEPGLYDYEQMSATIEREGITVINCTPSAFYPLLEENADDGYQKLKSLRWVFLGGEPIHMTKMGPWVRSENCQAEIVNTYGPTECTDIASYYRMRSEDWQGEVELPIGKPIDNVRLYVVDKEMKIVPEGMEGELCIGGVGVGLGYYNAPELTEERFVQSNELPERVVYKTGDIVKRIPDGNVVFIGRVDHQVKIRGFRIEIEEIEKKLVDHPLVKESVVTAVQDVDGDAILRAYVVPVSSLTTDQLYHYLQDELPGYMVPQYLILLESLPLTPNGKIDRKALPLWPDNMVLTEEDEPRGETEQQLAALWQETIGIRKVSVHDHFFQLTDQTFKALDVIDKINKAFGVKSNLNLMIRNPTIRELAKQIEICSVNPLPSLEVVAERPFYPASSAQKRLFMINKLLGSGTTYNVPVIRRMKGRLDIQRVGEAMKELAQRHESLRTSFQLDVETGALLQKVHSDVSFTSFVYELTEAEATEMIQDFVRPFRLDRSPLFRSALIKLIDKEECILIIDMHHSITDGMSIGIILKDLVALYEKRQLDTPKLQYKDYAVWENQLMNTREWQKQEKYWLEIFKEPVHPIQMPVSRQASLTADAKTRTIYFSLEDNTTVALQNLAQSTETTLFMVLMTTFTILLSKLSDQEDIVVGTPISGRHHDGLENIVGMFVNTLAIRNSVRRSLNFLEYLNQVKERLLEAYENQDYPFDHLVDKLNVPREISTNPLFNVVFQFAQKDEVEKIAGLEMLPVEYACAPSKFDIHFVVVQEDQRTLYLEMTYRDSYLPDESANEFIAQFIELVQQIVHDTSICLKKIMTSQRVQP</sequence>
<dbReference type="GO" id="GO:0008610">
    <property type="term" value="P:lipid biosynthetic process"/>
    <property type="evidence" value="ECO:0007669"/>
    <property type="project" value="UniProtKB-ARBA"/>
</dbReference>
<dbReference type="Gene3D" id="3.40.50.1820">
    <property type="entry name" value="alpha/beta hydrolase"/>
    <property type="match status" value="1"/>
</dbReference>
<evidence type="ECO:0000256" key="4">
    <source>
        <dbReference type="ARBA" id="ARBA00022553"/>
    </source>
</evidence>
<accession>A0A2Z4MIU0</accession>
<dbReference type="GO" id="GO:0043041">
    <property type="term" value="P:amino acid activation for nonribosomal peptide biosynthetic process"/>
    <property type="evidence" value="ECO:0007669"/>
    <property type="project" value="TreeGrafter"/>
</dbReference>
<gene>
    <name evidence="10" type="ORF">AB432_015755</name>
</gene>
<dbReference type="InterPro" id="IPR029058">
    <property type="entry name" value="AB_hydrolase_fold"/>
</dbReference>
<proteinExistence type="inferred from homology"/>
<dbReference type="SUPFAM" id="SSF56801">
    <property type="entry name" value="Acetyl-CoA synthetase-like"/>
    <property type="match status" value="3"/>
</dbReference>
<evidence type="ECO:0000313" key="10">
    <source>
        <dbReference type="EMBL" id="AWX56400.1"/>
    </source>
</evidence>
<dbReference type="GO" id="GO:0005829">
    <property type="term" value="C:cytosol"/>
    <property type="evidence" value="ECO:0007669"/>
    <property type="project" value="TreeGrafter"/>
</dbReference>
<comment type="cofactor">
    <cofactor evidence="1">
        <name>pantetheine 4'-phosphate</name>
        <dbReference type="ChEBI" id="CHEBI:47942"/>
    </cofactor>
</comment>
<dbReference type="InterPro" id="IPR001242">
    <property type="entry name" value="Condensation_dom"/>
</dbReference>
<evidence type="ECO:0000256" key="7">
    <source>
        <dbReference type="ARBA" id="ARBA00023268"/>
    </source>
</evidence>
<keyword evidence="7" id="KW-0511">Multifunctional enzyme</keyword>
<dbReference type="Gene3D" id="1.10.1200.10">
    <property type="entry name" value="ACP-like"/>
    <property type="match status" value="2"/>
</dbReference>
<dbReference type="GO" id="GO:0031177">
    <property type="term" value="F:phosphopantetheine binding"/>
    <property type="evidence" value="ECO:0007669"/>
    <property type="project" value="InterPro"/>
</dbReference>
<dbReference type="InterPro" id="IPR036736">
    <property type="entry name" value="ACP-like_sf"/>
</dbReference>
<keyword evidence="8" id="KW-0175">Coiled coil</keyword>
<dbReference type="GO" id="GO:0044550">
    <property type="term" value="P:secondary metabolite biosynthetic process"/>
    <property type="evidence" value="ECO:0007669"/>
    <property type="project" value="UniProtKB-ARBA"/>
</dbReference>
<dbReference type="SUPFAM" id="SSF47336">
    <property type="entry name" value="ACP-like"/>
    <property type="match status" value="3"/>
</dbReference>
<comment type="similarity">
    <text evidence="2">Belongs to the ATP-dependent AMP-binding enzyme family.</text>
</comment>
<evidence type="ECO:0000256" key="3">
    <source>
        <dbReference type="ARBA" id="ARBA00022450"/>
    </source>
</evidence>
<evidence type="ECO:0000259" key="9">
    <source>
        <dbReference type="PROSITE" id="PS50075"/>
    </source>
</evidence>
<dbReference type="Gene3D" id="2.30.38.10">
    <property type="entry name" value="Luciferase, Domain 3"/>
    <property type="match status" value="3"/>
</dbReference>
<dbReference type="Pfam" id="PF13193">
    <property type="entry name" value="AMP-binding_C"/>
    <property type="match status" value="3"/>
</dbReference>
<dbReference type="InterPro" id="IPR009081">
    <property type="entry name" value="PP-bd_ACP"/>
</dbReference>
<dbReference type="PANTHER" id="PTHR45527">
    <property type="entry name" value="NONRIBOSOMAL PEPTIDE SYNTHETASE"/>
    <property type="match status" value="1"/>
</dbReference>
<evidence type="ECO:0000256" key="6">
    <source>
        <dbReference type="ARBA" id="ARBA00023194"/>
    </source>
</evidence>
<dbReference type="InterPro" id="IPR020845">
    <property type="entry name" value="AMP-binding_CS"/>
</dbReference>
<dbReference type="FunFam" id="1.10.1200.10:FF:000005">
    <property type="entry name" value="Nonribosomal peptide synthetase 1"/>
    <property type="match status" value="2"/>
</dbReference>
<dbReference type="SUPFAM" id="SSF52777">
    <property type="entry name" value="CoA-dependent acyltransferases"/>
    <property type="match status" value="7"/>
</dbReference>
<dbReference type="InterPro" id="IPR006162">
    <property type="entry name" value="Ppantetheine_attach_site"/>
</dbReference>
<keyword evidence="3" id="KW-0596">Phosphopantetheine</keyword>
<dbReference type="Gene3D" id="3.30.559.10">
    <property type="entry name" value="Chloramphenicol acetyltransferase-like domain"/>
    <property type="match status" value="3"/>
</dbReference>
<feature type="domain" description="Carrier" evidence="9">
    <location>
        <begin position="791"/>
        <end position="866"/>
    </location>
</feature>
<dbReference type="FunFam" id="3.40.50.980:FF:000001">
    <property type="entry name" value="Non-ribosomal peptide synthetase"/>
    <property type="match status" value="3"/>
</dbReference>
<dbReference type="NCBIfam" id="NF003417">
    <property type="entry name" value="PRK04813.1"/>
    <property type="match status" value="3"/>
</dbReference>
<keyword evidence="4" id="KW-0597">Phosphoprotein</keyword>